<comment type="similarity">
    <text evidence="4">Belongs to the NAD(P)-dependent epimerase/dehydratase family.</text>
</comment>
<evidence type="ECO:0000256" key="5">
    <source>
        <dbReference type="ARBA" id="ARBA00013189"/>
    </source>
</evidence>
<dbReference type="Gene3D" id="3.90.25.10">
    <property type="entry name" value="UDP-galactose 4-epimerase, domain 1"/>
    <property type="match status" value="1"/>
</dbReference>
<organism evidence="10 11">
    <name type="scientific">Chara braunii</name>
    <name type="common">Braun's stonewort</name>
    <dbReference type="NCBI Taxonomy" id="69332"/>
    <lineage>
        <taxon>Eukaryota</taxon>
        <taxon>Viridiplantae</taxon>
        <taxon>Streptophyta</taxon>
        <taxon>Charophyceae</taxon>
        <taxon>Charales</taxon>
        <taxon>Characeae</taxon>
        <taxon>Chara</taxon>
    </lineage>
</organism>
<dbReference type="Pfam" id="PF16363">
    <property type="entry name" value="GDP_Man_Dehyd"/>
    <property type="match status" value="1"/>
</dbReference>
<dbReference type="InterPro" id="IPR005886">
    <property type="entry name" value="UDP_G4E"/>
</dbReference>
<feature type="compositionally biased region" description="Polar residues" evidence="8">
    <location>
        <begin position="493"/>
        <end position="505"/>
    </location>
</feature>
<name>A0A388LID0_CHABU</name>
<dbReference type="PANTHER" id="PTHR43725:SF47">
    <property type="entry name" value="UDP-GLUCOSE 4-EPIMERASE"/>
    <property type="match status" value="1"/>
</dbReference>
<dbReference type="NCBIfam" id="NF007956">
    <property type="entry name" value="PRK10675.1"/>
    <property type="match status" value="1"/>
</dbReference>
<comment type="pathway">
    <text evidence="3">Carbohydrate metabolism; galactose metabolism.</text>
</comment>
<evidence type="ECO:0000256" key="4">
    <source>
        <dbReference type="ARBA" id="ARBA00007637"/>
    </source>
</evidence>
<dbReference type="AlphaFoldDB" id="A0A388LID0"/>
<feature type="compositionally biased region" description="Basic and acidic residues" evidence="8">
    <location>
        <begin position="377"/>
        <end position="398"/>
    </location>
</feature>
<dbReference type="GO" id="GO:0003978">
    <property type="term" value="F:UDP-glucose 4-epimerase activity"/>
    <property type="evidence" value="ECO:0007669"/>
    <property type="project" value="UniProtKB-EC"/>
</dbReference>
<feature type="region of interest" description="Disordered" evidence="8">
    <location>
        <begin position="361"/>
        <end position="442"/>
    </location>
</feature>
<evidence type="ECO:0000313" key="10">
    <source>
        <dbReference type="EMBL" id="GBG81993.1"/>
    </source>
</evidence>
<feature type="compositionally biased region" description="Polar residues" evidence="8">
    <location>
        <begin position="515"/>
        <end position="528"/>
    </location>
</feature>
<comment type="caution">
    <text evidence="10">The sequence shown here is derived from an EMBL/GenBank/DDBJ whole genome shotgun (WGS) entry which is preliminary data.</text>
</comment>
<dbReference type="InterPro" id="IPR036291">
    <property type="entry name" value="NAD(P)-bd_dom_sf"/>
</dbReference>
<evidence type="ECO:0000256" key="7">
    <source>
        <dbReference type="ARBA" id="ARBA00023235"/>
    </source>
</evidence>
<evidence type="ECO:0000259" key="9">
    <source>
        <dbReference type="Pfam" id="PF16363"/>
    </source>
</evidence>
<evidence type="ECO:0000256" key="6">
    <source>
        <dbReference type="ARBA" id="ARBA00023027"/>
    </source>
</evidence>
<dbReference type="OrthoDB" id="9402762at2759"/>
<dbReference type="EMBL" id="BFEA01000393">
    <property type="protein sequence ID" value="GBG81993.1"/>
    <property type="molecule type" value="Genomic_DNA"/>
</dbReference>
<dbReference type="EC" id="5.1.3.2" evidence="5"/>
<feature type="domain" description="NAD(P)-binding" evidence="9">
    <location>
        <begin position="16"/>
        <end position="340"/>
    </location>
</feature>
<evidence type="ECO:0000256" key="2">
    <source>
        <dbReference type="ARBA" id="ARBA00001911"/>
    </source>
</evidence>
<dbReference type="Gramene" id="GBG81993">
    <property type="protein sequence ID" value="GBG81993"/>
    <property type="gene ID" value="CBR_g34173"/>
</dbReference>
<dbReference type="GO" id="GO:0005829">
    <property type="term" value="C:cytosol"/>
    <property type="evidence" value="ECO:0007669"/>
    <property type="project" value="TreeGrafter"/>
</dbReference>
<evidence type="ECO:0000256" key="3">
    <source>
        <dbReference type="ARBA" id="ARBA00004947"/>
    </source>
</evidence>
<reference evidence="10 11" key="1">
    <citation type="journal article" date="2018" name="Cell">
        <title>The Chara Genome: Secondary Complexity and Implications for Plant Terrestrialization.</title>
        <authorList>
            <person name="Nishiyama T."/>
            <person name="Sakayama H."/>
            <person name="Vries J.D."/>
            <person name="Buschmann H."/>
            <person name="Saint-Marcoux D."/>
            <person name="Ullrich K.K."/>
            <person name="Haas F.B."/>
            <person name="Vanderstraeten L."/>
            <person name="Becker D."/>
            <person name="Lang D."/>
            <person name="Vosolsobe S."/>
            <person name="Rombauts S."/>
            <person name="Wilhelmsson P.K.I."/>
            <person name="Janitza P."/>
            <person name="Kern R."/>
            <person name="Heyl A."/>
            <person name="Rumpler F."/>
            <person name="Villalobos L.I.A.C."/>
            <person name="Clay J.M."/>
            <person name="Skokan R."/>
            <person name="Toyoda A."/>
            <person name="Suzuki Y."/>
            <person name="Kagoshima H."/>
            <person name="Schijlen E."/>
            <person name="Tajeshwar N."/>
            <person name="Catarino B."/>
            <person name="Hetherington A.J."/>
            <person name="Saltykova A."/>
            <person name="Bonnot C."/>
            <person name="Breuninger H."/>
            <person name="Symeonidi A."/>
            <person name="Radhakrishnan G.V."/>
            <person name="Van Nieuwerburgh F."/>
            <person name="Deforce D."/>
            <person name="Chang C."/>
            <person name="Karol K.G."/>
            <person name="Hedrich R."/>
            <person name="Ulvskov P."/>
            <person name="Glockner G."/>
            <person name="Delwiche C.F."/>
            <person name="Petrasek J."/>
            <person name="Van de Peer Y."/>
            <person name="Friml J."/>
            <person name="Beilby M."/>
            <person name="Dolan L."/>
            <person name="Kohara Y."/>
            <person name="Sugano S."/>
            <person name="Fujiyama A."/>
            <person name="Delaux P.-M."/>
            <person name="Quint M."/>
            <person name="TheiBen G."/>
            <person name="Hagemann M."/>
            <person name="Harholt J."/>
            <person name="Dunand C."/>
            <person name="Zachgo S."/>
            <person name="Langdale J."/>
            <person name="Maumus F."/>
            <person name="Straeten D.V.D."/>
            <person name="Gould S.B."/>
            <person name="Rensing S.A."/>
        </authorList>
    </citation>
    <scope>NUCLEOTIDE SEQUENCE [LARGE SCALE GENOMIC DNA]</scope>
    <source>
        <strain evidence="10 11">S276</strain>
    </source>
</reference>
<protein>
    <recommendedName>
        <fullName evidence="5">UDP-glucose 4-epimerase</fullName>
        <ecNumber evidence="5">5.1.3.2</ecNumber>
    </recommendedName>
</protein>
<dbReference type="FunFam" id="3.40.50.720:FF:000040">
    <property type="entry name" value="UDP-glucose 4-epimerase"/>
    <property type="match status" value="1"/>
</dbReference>
<evidence type="ECO:0000256" key="8">
    <source>
        <dbReference type="SAM" id="MobiDB-lite"/>
    </source>
</evidence>
<dbReference type="STRING" id="69332.A0A388LID0"/>
<gene>
    <name evidence="10" type="ORF">CBR_g34173</name>
</gene>
<evidence type="ECO:0000313" key="11">
    <source>
        <dbReference type="Proteomes" id="UP000265515"/>
    </source>
</evidence>
<evidence type="ECO:0000256" key="1">
    <source>
        <dbReference type="ARBA" id="ARBA00000083"/>
    </source>
</evidence>
<keyword evidence="7" id="KW-0413">Isomerase</keyword>
<dbReference type="InterPro" id="IPR016040">
    <property type="entry name" value="NAD(P)-bd_dom"/>
</dbReference>
<dbReference type="SUPFAM" id="SSF51735">
    <property type="entry name" value="NAD(P)-binding Rossmann-fold domains"/>
    <property type="match status" value="1"/>
</dbReference>
<dbReference type="GO" id="GO:0006012">
    <property type="term" value="P:galactose metabolic process"/>
    <property type="evidence" value="ECO:0007669"/>
    <property type="project" value="InterPro"/>
</dbReference>
<dbReference type="Gene3D" id="3.40.50.720">
    <property type="entry name" value="NAD(P)-binding Rossmann-like Domain"/>
    <property type="match status" value="1"/>
</dbReference>
<dbReference type="Proteomes" id="UP000265515">
    <property type="component" value="Unassembled WGS sequence"/>
</dbReference>
<dbReference type="NCBIfam" id="TIGR01179">
    <property type="entry name" value="galE"/>
    <property type="match status" value="1"/>
</dbReference>
<accession>A0A388LID0</accession>
<sequence>MGETIQHGGGAQEIVLVTGGAGYIGSHTVVELLQQGYFVVIVDNLYNSAEECVNRVRELVGDRSQFLAFHKADICDTLQLDAVFRKYKTSAVVHFAGLKAVGESVAEPLKYYKNNVAGTLNLLECMKKYDCKKLVFSSSATVYGQPKSVPCMEDFPLQAANPYGRTKLFIEEILNDLYESDKTWRIIMLRYFNPVGAHPSGRIGEDPAGIPNNLMPFVEQVAVGRRKELSVFGKDYPTRDGTGIRDYIHVLDLAAGHVAALRKLAVTPDIGCEPYNLGTGRGTSVLEMVAAFEKASGKKIPLRISDRRPGDCAEVFGSTKKAEEELGWKAKLSIEDMCRDQWRWACKNPWGYREHYAAEAHKSAPSAGETEAGLVKQEQESEPDRSKGDAETQAKEATKTALQGRQVVPVRSTDAQKGEGKSGSPSARMADKRGSVPARKLTKSATVGRCDFTSGQDSVVRVQGKPEKGSCIRKGVEENVQAHGKRQGDVVSNMGNPMRGTSTNGHFRDQRRKNGSTTSGAGNVTSALPRSLSIGPGTGTHKDRCPLMSNRSGSAERRPKVQTAAGSSVREFAHEVTNDILFQMTTPHSRVSIPALIYHGVMSGRAQDVMMLSDACNSGWIEAVVGAPRAVPPKVPCRSTIIGSNDLSLGTRNGLHHAFPLHKSKSMEFSGMSSPLNGLHHAFPLPKGKGFERSVSARHPARFICETMHVRSHMVGLFQKAIDKTPAATSHLCA</sequence>
<dbReference type="CDD" id="cd05247">
    <property type="entry name" value="UDP_G4E_1_SDR_e"/>
    <property type="match status" value="1"/>
</dbReference>
<comment type="cofactor">
    <cofactor evidence="2">
        <name>NAD(+)</name>
        <dbReference type="ChEBI" id="CHEBI:57540"/>
    </cofactor>
</comment>
<keyword evidence="6" id="KW-0520">NAD</keyword>
<keyword evidence="11" id="KW-1185">Reference proteome</keyword>
<proteinExistence type="inferred from homology"/>
<comment type="catalytic activity">
    <reaction evidence="1">
        <text>UDP-alpha-D-glucose = UDP-alpha-D-galactose</text>
        <dbReference type="Rhea" id="RHEA:22168"/>
        <dbReference type="ChEBI" id="CHEBI:58885"/>
        <dbReference type="ChEBI" id="CHEBI:66914"/>
        <dbReference type="EC" id="5.1.3.2"/>
    </reaction>
</comment>
<dbReference type="PANTHER" id="PTHR43725">
    <property type="entry name" value="UDP-GLUCOSE 4-EPIMERASE"/>
    <property type="match status" value="1"/>
</dbReference>
<feature type="region of interest" description="Disordered" evidence="8">
    <location>
        <begin position="480"/>
        <end position="568"/>
    </location>
</feature>